<keyword evidence="4" id="KW-1185">Reference proteome</keyword>
<evidence type="ECO:0008006" key="5">
    <source>
        <dbReference type="Google" id="ProtNLM"/>
    </source>
</evidence>
<sequence length="193" mass="19817">MKIHALIPVVMALTLVACGDKQADTAATPAPSTPPVTQAPSATVLPSACQLVTAADVQAAFGQTVAVMADEPETCVYNGVGDTAAFSLLTTTLTPSTNAAEATDTFRMMLKMQGGMNEILTETLGAANNPASGQALAGVGDESWFKVGDTNPLAMTQAMVRKGTVVLGITATGMDGKDAPKFEKLVRTITDKL</sequence>
<accession>A0A8B0SKL5</accession>
<evidence type="ECO:0000313" key="4">
    <source>
        <dbReference type="Proteomes" id="UP000664466"/>
    </source>
</evidence>
<evidence type="ECO:0000313" key="3">
    <source>
        <dbReference type="EMBL" id="QTX11514.1"/>
    </source>
</evidence>
<dbReference type="AlphaFoldDB" id="A0A8B0SKL5"/>
<evidence type="ECO:0000313" key="2">
    <source>
        <dbReference type="EMBL" id="MBO0613040.1"/>
    </source>
</evidence>
<reference evidence="2 4" key="1">
    <citation type="submission" date="2021-03" db="EMBL/GenBank/DDBJ databases">
        <title>Draft genome and methylome analysis of Thiotrix fructosivoruns ATCC 49748.</title>
        <authorList>
            <person name="Fomenkov A."/>
            <person name="Grabovich M.Y."/>
            <person name="Roberts R.J."/>
        </authorList>
    </citation>
    <scope>NUCLEOTIDE SEQUENCE [LARGE SCALE GENOMIC DNA]</scope>
    <source>
        <strain evidence="2 4">ATCC 49748</strain>
    </source>
</reference>
<dbReference type="RefSeq" id="WP_207250774.1">
    <property type="nucleotide sequence ID" value="NZ_JAFMPM010000006.1"/>
</dbReference>
<dbReference type="PROSITE" id="PS51257">
    <property type="entry name" value="PROKAR_LIPOPROTEIN"/>
    <property type="match status" value="1"/>
</dbReference>
<proteinExistence type="predicted"/>
<feature type="chain" id="PRO_5032625990" description="DUF3558 domain-containing protein" evidence="1">
    <location>
        <begin position="24"/>
        <end position="193"/>
    </location>
</feature>
<dbReference type="EMBL" id="JAFMPM010000006">
    <property type="protein sequence ID" value="MBO0613040.1"/>
    <property type="molecule type" value="Genomic_DNA"/>
</dbReference>
<evidence type="ECO:0000256" key="1">
    <source>
        <dbReference type="SAM" id="SignalP"/>
    </source>
</evidence>
<name>A0A8B0SKL5_9GAMM</name>
<gene>
    <name evidence="3" type="ORF">J1836_003950</name>
    <name evidence="2" type="ORF">J1836_08875</name>
</gene>
<keyword evidence="1" id="KW-0732">Signal</keyword>
<dbReference type="Proteomes" id="UP000664466">
    <property type="component" value="Unassembled WGS sequence"/>
</dbReference>
<dbReference type="EMBL" id="CP072748">
    <property type="protein sequence ID" value="QTX11514.1"/>
    <property type="molecule type" value="Genomic_DNA"/>
</dbReference>
<feature type="signal peptide" evidence="1">
    <location>
        <begin position="1"/>
        <end position="23"/>
    </location>
</feature>
<reference evidence="3" key="2">
    <citation type="submission" date="2021-04" db="EMBL/GenBank/DDBJ databases">
        <title>Complete Genome and methylome analysis of Thiothrix fructosivorans ATCC 49748.</title>
        <authorList>
            <person name="Fomenkov A."/>
            <person name="Sun L."/>
            <person name="Vincze T."/>
            <person name="Grabovich M.Y."/>
            <person name="Roberts R.J."/>
        </authorList>
    </citation>
    <scope>NUCLEOTIDE SEQUENCE</scope>
    <source>
        <strain evidence="3">ATCC 49748</strain>
    </source>
</reference>
<organism evidence="3">
    <name type="scientific">Thiothrix fructosivorans</name>
    <dbReference type="NCBI Taxonomy" id="111770"/>
    <lineage>
        <taxon>Bacteria</taxon>
        <taxon>Pseudomonadati</taxon>
        <taxon>Pseudomonadota</taxon>
        <taxon>Gammaproteobacteria</taxon>
        <taxon>Thiotrichales</taxon>
        <taxon>Thiotrichaceae</taxon>
        <taxon>Thiothrix</taxon>
    </lineage>
</organism>
<protein>
    <recommendedName>
        <fullName evidence="5">DUF3558 domain-containing protein</fullName>
    </recommendedName>
</protein>